<keyword evidence="2" id="KW-0813">Transport</keyword>
<organism evidence="2 3">
    <name type="scientific">Marininema mesophilum</name>
    <dbReference type="NCBI Taxonomy" id="1048340"/>
    <lineage>
        <taxon>Bacteria</taxon>
        <taxon>Bacillati</taxon>
        <taxon>Bacillota</taxon>
        <taxon>Bacilli</taxon>
        <taxon>Bacillales</taxon>
        <taxon>Thermoactinomycetaceae</taxon>
        <taxon>Marininema</taxon>
    </lineage>
</organism>
<dbReference type="InterPro" id="IPR036390">
    <property type="entry name" value="WH_DNA-bd_sf"/>
</dbReference>
<proteinExistence type="predicted"/>
<reference evidence="2 3" key="1">
    <citation type="submission" date="2016-10" db="EMBL/GenBank/DDBJ databases">
        <authorList>
            <person name="de Groot N.N."/>
        </authorList>
    </citation>
    <scope>NUCLEOTIDE SEQUENCE [LARGE SCALE GENOMIC DNA]</scope>
    <source>
        <strain evidence="2 3">DSM 45610</strain>
    </source>
</reference>
<dbReference type="SUPFAM" id="SSF46785">
    <property type="entry name" value="Winged helix' DNA-binding domain"/>
    <property type="match status" value="1"/>
</dbReference>
<dbReference type="InterPro" id="IPR014710">
    <property type="entry name" value="RmlC-like_jellyroll"/>
</dbReference>
<dbReference type="Proteomes" id="UP000198534">
    <property type="component" value="Unassembled WGS sequence"/>
</dbReference>
<gene>
    <name evidence="2" type="ORF">SAMN05444487_1064</name>
</gene>
<dbReference type="EMBL" id="FNNQ01000006">
    <property type="protein sequence ID" value="SDW75039.1"/>
    <property type="molecule type" value="Genomic_DNA"/>
</dbReference>
<dbReference type="RefSeq" id="WP_091738384.1">
    <property type="nucleotide sequence ID" value="NZ_FNNQ01000006.1"/>
</dbReference>
<evidence type="ECO:0000313" key="2">
    <source>
        <dbReference type="EMBL" id="SDW75039.1"/>
    </source>
</evidence>
<evidence type="ECO:0000259" key="1">
    <source>
        <dbReference type="Pfam" id="PF12793"/>
    </source>
</evidence>
<protein>
    <submittedName>
        <fullName evidence="2">Sugar transport-related sRNA regulator N-term</fullName>
    </submittedName>
</protein>
<dbReference type="Pfam" id="PF12793">
    <property type="entry name" value="SgrR_N"/>
    <property type="match status" value="1"/>
</dbReference>
<dbReference type="STRING" id="1048340.SAMN05444487_1064"/>
<feature type="domain" description="Transcriptional regulator SgrR N-terminal HTH" evidence="1">
    <location>
        <begin position="7"/>
        <end position="101"/>
    </location>
</feature>
<dbReference type="InterPro" id="IPR025370">
    <property type="entry name" value="SgrR_HTH_N"/>
</dbReference>
<accession>A0A1H2W4N5</accession>
<dbReference type="Gene3D" id="2.60.120.10">
    <property type="entry name" value="Jelly Rolls"/>
    <property type="match status" value="1"/>
</dbReference>
<name>A0A1H2W4N5_9BACL</name>
<sequence length="160" mass="18493">MNALDHYIELRLRYIKDTKNETLSVGRDELADALFCSPRNVKRLLKNMEEEGLISWTPGGGRGKRSSLTFLRPLPEVFPTYFKQLLRQGHIKEATRTLKRDGIPPDIRKSCYQQLMKELSLPQFKLDLNERPLKPTGISTETGSWLYVQSYRGDKESPSH</sequence>
<keyword evidence="2" id="KW-0762">Sugar transport</keyword>
<keyword evidence="3" id="KW-1185">Reference proteome</keyword>
<dbReference type="OrthoDB" id="5894719at2"/>
<evidence type="ECO:0000313" key="3">
    <source>
        <dbReference type="Proteomes" id="UP000198534"/>
    </source>
</evidence>
<dbReference type="AlphaFoldDB" id="A0A1H2W4N5"/>